<dbReference type="InterPro" id="IPR051057">
    <property type="entry name" value="PI-PLC_domain"/>
</dbReference>
<gene>
    <name evidence="8" type="ORF">BIW11_02770</name>
</gene>
<sequence length="397" mass="45904">MKDIFLSFILFVVLTIQGCSGPGSTFSLKQAAFRSTHRSGDRVRGRHLSHTKHQYRTRHQRGLRGRQLEPSYPGEDAEPIKLTVVITAGSFHERIRKLSIIIRGINSTQINEAVINVYSNKSDMKDLTKTIVLRESISQLDGTSILVMTDLEFAATRWTPTDFPRTSLFFSELVIRDMVVADGSLTVEPSWIANAIDKLGWITLFDLALPGTHQSGAYRRYDRYDVQNTNARLYYYQEEDVFTQLLYGIRSLDFRLVAIVKETEQNKTYEYWISSEESSTGHQLEPILKDINAFLLIFKLEVVFIDFIASFSTDAEYEGLAELVNRTFGELLYPRRPLTKLQYVMRQRLYRVIEANHRVIVTYRHHKRTQEFNLPGVRHIRPRSADLNQLRHAPPTL</sequence>
<reference evidence="8 9" key="1">
    <citation type="journal article" date="2017" name="Gigascience">
        <title>Draft genome of the honey bee ectoparasitic mite, Tropilaelaps mercedesae, is shaped by the parasitic life history.</title>
        <authorList>
            <person name="Dong X."/>
            <person name="Armstrong S.D."/>
            <person name="Xia D."/>
            <person name="Makepeace B.L."/>
            <person name="Darby A.C."/>
            <person name="Kadowaki T."/>
        </authorList>
    </citation>
    <scope>NUCLEOTIDE SEQUENCE [LARGE SCALE GENOMIC DNA]</scope>
    <source>
        <strain evidence="8">Wuxi-XJTLU</strain>
    </source>
</reference>
<feature type="region of interest" description="Disordered" evidence="6">
    <location>
        <begin position="37"/>
        <end position="72"/>
    </location>
</feature>
<evidence type="ECO:0000256" key="2">
    <source>
        <dbReference type="ARBA" id="ARBA00022723"/>
    </source>
</evidence>
<feature type="chain" id="PRO_5010718027" evidence="7">
    <location>
        <begin position="22"/>
        <end position="397"/>
    </location>
</feature>
<dbReference type="PROSITE" id="PS51257">
    <property type="entry name" value="PROKAR_LIPOPROTEIN"/>
    <property type="match status" value="1"/>
</dbReference>
<keyword evidence="7" id="KW-0732">Signal</keyword>
<dbReference type="GO" id="GO:0016829">
    <property type="term" value="F:lyase activity"/>
    <property type="evidence" value="ECO:0007669"/>
    <property type="project" value="UniProtKB-KW"/>
</dbReference>
<name>A0A1V9XXQ4_9ACAR</name>
<dbReference type="OrthoDB" id="1046782at2759"/>
<dbReference type="Proteomes" id="UP000192247">
    <property type="component" value="Unassembled WGS sequence"/>
</dbReference>
<dbReference type="GO" id="GO:0006629">
    <property type="term" value="P:lipid metabolic process"/>
    <property type="evidence" value="ECO:0007669"/>
    <property type="project" value="InterPro"/>
</dbReference>
<accession>A0A1V9XXQ4</accession>
<feature type="compositionally biased region" description="Basic residues" evidence="6">
    <location>
        <begin position="44"/>
        <end position="64"/>
    </location>
</feature>
<evidence type="ECO:0000313" key="9">
    <source>
        <dbReference type="Proteomes" id="UP000192247"/>
    </source>
</evidence>
<evidence type="ECO:0000256" key="5">
    <source>
        <dbReference type="ARBA" id="ARBA00023239"/>
    </source>
</evidence>
<evidence type="ECO:0000256" key="3">
    <source>
        <dbReference type="ARBA" id="ARBA00022842"/>
    </source>
</evidence>
<evidence type="ECO:0000256" key="6">
    <source>
        <dbReference type="SAM" id="MobiDB-lite"/>
    </source>
</evidence>
<proteinExistence type="predicted"/>
<evidence type="ECO:0000256" key="7">
    <source>
        <dbReference type="SAM" id="SignalP"/>
    </source>
</evidence>
<keyword evidence="3" id="KW-0460">Magnesium</keyword>
<dbReference type="AlphaFoldDB" id="A0A1V9XXQ4"/>
<dbReference type="GO" id="GO:0008081">
    <property type="term" value="F:phosphoric diester hydrolase activity"/>
    <property type="evidence" value="ECO:0007669"/>
    <property type="project" value="InterPro"/>
</dbReference>
<dbReference type="PANTHER" id="PTHR13593">
    <property type="match status" value="1"/>
</dbReference>
<dbReference type="SUPFAM" id="SSF51695">
    <property type="entry name" value="PLC-like phosphodiesterases"/>
    <property type="match status" value="1"/>
</dbReference>
<dbReference type="EMBL" id="MNPL01002460">
    <property type="protein sequence ID" value="OQR78250.1"/>
    <property type="molecule type" value="Genomic_DNA"/>
</dbReference>
<protein>
    <submittedName>
        <fullName evidence="8">Uncharacterized protein</fullName>
    </submittedName>
</protein>
<dbReference type="InParanoid" id="A0A1V9XXQ4"/>
<comment type="catalytic activity">
    <reaction evidence="1">
        <text>an N-(acyl)-sphingosylphosphoethanolamine = an N-(acyl)-sphingosyl-1,3-cyclic phosphate + ethanolamine</text>
        <dbReference type="Rhea" id="RHEA:60648"/>
        <dbReference type="ChEBI" id="CHEBI:57603"/>
        <dbReference type="ChEBI" id="CHEBI:143891"/>
        <dbReference type="ChEBI" id="CHEBI:143892"/>
    </reaction>
</comment>
<dbReference type="PANTHER" id="PTHR13593:SF103">
    <property type="entry name" value="RE10370P"/>
    <property type="match status" value="1"/>
</dbReference>
<feature type="signal peptide" evidence="7">
    <location>
        <begin position="1"/>
        <end position="21"/>
    </location>
</feature>
<evidence type="ECO:0000256" key="1">
    <source>
        <dbReference type="ARBA" id="ARBA00000110"/>
    </source>
</evidence>
<evidence type="ECO:0000256" key="4">
    <source>
        <dbReference type="ARBA" id="ARBA00023157"/>
    </source>
</evidence>
<keyword evidence="4" id="KW-1015">Disulfide bond</keyword>
<keyword evidence="9" id="KW-1185">Reference proteome</keyword>
<keyword evidence="5" id="KW-0456">Lyase</keyword>
<keyword evidence="2" id="KW-0479">Metal-binding</keyword>
<dbReference type="GO" id="GO:0046872">
    <property type="term" value="F:metal ion binding"/>
    <property type="evidence" value="ECO:0007669"/>
    <property type="project" value="UniProtKB-KW"/>
</dbReference>
<dbReference type="InterPro" id="IPR017946">
    <property type="entry name" value="PLC-like_Pdiesterase_TIM-brl"/>
</dbReference>
<evidence type="ECO:0000313" key="8">
    <source>
        <dbReference type="EMBL" id="OQR78250.1"/>
    </source>
</evidence>
<dbReference type="Gene3D" id="3.20.20.190">
    <property type="entry name" value="Phosphatidylinositol (PI) phosphodiesterase"/>
    <property type="match status" value="1"/>
</dbReference>
<organism evidence="8 9">
    <name type="scientific">Tropilaelaps mercedesae</name>
    <dbReference type="NCBI Taxonomy" id="418985"/>
    <lineage>
        <taxon>Eukaryota</taxon>
        <taxon>Metazoa</taxon>
        <taxon>Ecdysozoa</taxon>
        <taxon>Arthropoda</taxon>
        <taxon>Chelicerata</taxon>
        <taxon>Arachnida</taxon>
        <taxon>Acari</taxon>
        <taxon>Parasitiformes</taxon>
        <taxon>Mesostigmata</taxon>
        <taxon>Gamasina</taxon>
        <taxon>Dermanyssoidea</taxon>
        <taxon>Laelapidae</taxon>
        <taxon>Tropilaelaps</taxon>
    </lineage>
</organism>
<comment type="caution">
    <text evidence="8">The sequence shown here is derived from an EMBL/GenBank/DDBJ whole genome shotgun (WGS) entry which is preliminary data.</text>
</comment>